<dbReference type="InterPro" id="IPR000873">
    <property type="entry name" value="AMP-dep_synth/lig_dom"/>
</dbReference>
<dbReference type="Pfam" id="PF00501">
    <property type="entry name" value="AMP-binding"/>
    <property type="match status" value="2"/>
</dbReference>
<dbReference type="GO" id="GO:0044539">
    <property type="term" value="P:long-chain fatty acid import into cell"/>
    <property type="evidence" value="ECO:0007669"/>
    <property type="project" value="TreeGrafter"/>
</dbReference>
<dbReference type="InterPro" id="IPR029058">
    <property type="entry name" value="AB_hydrolase_fold"/>
</dbReference>
<dbReference type="AlphaFoldDB" id="A0A2X4U0H7"/>
<keyword evidence="7" id="KW-1185">Reference proteome</keyword>
<dbReference type="PANTHER" id="PTHR43107">
    <property type="entry name" value="LONG-CHAIN FATTY ACID TRANSPORT PROTEIN"/>
    <property type="match status" value="1"/>
</dbReference>
<dbReference type="GO" id="GO:0004467">
    <property type="term" value="F:long-chain fatty acid-CoA ligase activity"/>
    <property type="evidence" value="ECO:0007669"/>
    <property type="project" value="UniProtKB-EC"/>
</dbReference>
<dbReference type="Gene3D" id="3.40.50.12780">
    <property type="entry name" value="N-terminal domain of ligase-like"/>
    <property type="match status" value="1"/>
</dbReference>
<feature type="domain" description="AMP-dependent synthetase/ligase" evidence="5">
    <location>
        <begin position="452"/>
        <end position="528"/>
    </location>
</feature>
<dbReference type="RefSeq" id="WP_072698922.1">
    <property type="nucleotide sequence ID" value="NZ_JAFBBL010000001.1"/>
</dbReference>
<gene>
    <name evidence="6" type="ORF">NCTC10994_00273</name>
</gene>
<dbReference type="InterPro" id="IPR042099">
    <property type="entry name" value="ANL_N_sf"/>
</dbReference>
<evidence type="ECO:0000256" key="2">
    <source>
        <dbReference type="ARBA" id="ARBA00022598"/>
    </source>
</evidence>
<organism evidence="6 7">
    <name type="scientific">Rhodococcus coprophilus</name>
    <dbReference type="NCBI Taxonomy" id="38310"/>
    <lineage>
        <taxon>Bacteria</taxon>
        <taxon>Bacillati</taxon>
        <taxon>Actinomycetota</taxon>
        <taxon>Actinomycetes</taxon>
        <taxon>Mycobacteriales</taxon>
        <taxon>Nocardiaceae</taxon>
        <taxon>Rhodococcus</taxon>
    </lineage>
</organism>
<dbReference type="SUPFAM" id="SSF53474">
    <property type="entry name" value="alpha/beta-Hydrolases"/>
    <property type="match status" value="1"/>
</dbReference>
<proteinExistence type="inferred from homology"/>
<name>A0A2X4U0H7_9NOCA</name>
<evidence type="ECO:0000256" key="4">
    <source>
        <dbReference type="ARBA" id="ARBA00022840"/>
    </source>
</evidence>
<protein>
    <submittedName>
        <fullName evidence="6">Acyl-CoA ligase</fullName>
        <ecNumber evidence="6">6.2.1.3</ecNumber>
    </submittedName>
</protein>
<dbReference type="STRING" id="1219011.GCA_001895045_00880"/>
<dbReference type="Gene3D" id="3.40.50.1820">
    <property type="entry name" value="alpha/beta hydrolase"/>
    <property type="match status" value="1"/>
</dbReference>
<comment type="similarity">
    <text evidence="1">Belongs to the ATP-dependent AMP-binding enzyme family.</text>
</comment>
<dbReference type="GO" id="GO:0005324">
    <property type="term" value="F:long-chain fatty acid transmembrane transporter activity"/>
    <property type="evidence" value="ECO:0007669"/>
    <property type="project" value="TreeGrafter"/>
</dbReference>
<accession>A0A2X4U0H7</accession>
<dbReference type="GO" id="GO:0005524">
    <property type="term" value="F:ATP binding"/>
    <property type="evidence" value="ECO:0007669"/>
    <property type="project" value="UniProtKB-KW"/>
</dbReference>
<dbReference type="EMBL" id="LS483468">
    <property type="protein sequence ID" value="SQI28528.1"/>
    <property type="molecule type" value="Genomic_DNA"/>
</dbReference>
<dbReference type="EC" id="6.2.1.3" evidence="6"/>
<keyword evidence="3" id="KW-0547">Nucleotide-binding</keyword>
<keyword evidence="2 6" id="KW-0436">Ligase</keyword>
<dbReference type="PANTHER" id="PTHR43107:SF15">
    <property type="entry name" value="FATTY ACID TRANSPORT PROTEIN 3, ISOFORM A"/>
    <property type="match status" value="1"/>
</dbReference>
<dbReference type="SUPFAM" id="SSF56801">
    <property type="entry name" value="Acetyl-CoA synthetase-like"/>
    <property type="match status" value="1"/>
</dbReference>
<evidence type="ECO:0000313" key="7">
    <source>
        <dbReference type="Proteomes" id="UP000249091"/>
    </source>
</evidence>
<evidence type="ECO:0000256" key="3">
    <source>
        <dbReference type="ARBA" id="ARBA00022741"/>
    </source>
</evidence>
<evidence type="ECO:0000259" key="5">
    <source>
        <dbReference type="Pfam" id="PF00501"/>
    </source>
</evidence>
<reference evidence="6 7" key="1">
    <citation type="submission" date="2018-06" db="EMBL/GenBank/DDBJ databases">
        <authorList>
            <consortium name="Pathogen Informatics"/>
            <person name="Doyle S."/>
        </authorList>
    </citation>
    <scope>NUCLEOTIDE SEQUENCE [LARGE SCALE GENOMIC DNA]</scope>
    <source>
        <strain evidence="6 7">NCTC10994</strain>
    </source>
</reference>
<dbReference type="KEGG" id="rcr:NCTC10994_00273"/>
<dbReference type="Proteomes" id="UP000249091">
    <property type="component" value="Chromosome 1"/>
</dbReference>
<dbReference type="NCBIfam" id="NF005898">
    <property type="entry name" value="PRK07868.1"/>
    <property type="match status" value="1"/>
</dbReference>
<dbReference type="GO" id="GO:0005886">
    <property type="term" value="C:plasma membrane"/>
    <property type="evidence" value="ECO:0007669"/>
    <property type="project" value="TreeGrafter"/>
</dbReference>
<feature type="domain" description="AMP-dependent synthetase/ligase" evidence="5">
    <location>
        <begin position="636"/>
        <end position="794"/>
    </location>
</feature>
<evidence type="ECO:0000256" key="1">
    <source>
        <dbReference type="ARBA" id="ARBA00006432"/>
    </source>
</evidence>
<keyword evidence="4" id="KW-0067">ATP-binding</keyword>
<sequence>MGLDSRAVTGPMRRLIATAQNGLEVIRFGGLEPDSSSSPYQVVERSGMYRLRRYYPDSDTAASGPPVVLVPPMMMSADVYDVTRDRGAVGILHAAGLDPWVVDFGSPDKEEGGWDRTLTDHILALDEIVDRIHAYTARDVHLGGYSQGGMFCYQAAAYRRSRNIASLITFGSPVDTLAALPFGIPETVATLSADFLADHVFNRLAITGWMARTGFQFLDPVKTVRSRIDFLRQLHDREALLPREPQRRFLDTEGWVAWSGPAVADLLRQFVAHNRMVSGGFVINDKAVTIAEITCPILAFLGEVDDIGQPLAVRGVRKAAPRAEVYEYSLRAGHFGLVVGSVAAQQTWPATSEWVQWREGMGDRPVGVTPMAAPDPDGVGDTGVSISSRVAHTVATLADVGADIGKGIAEVATGAVRGARDLSGEAARALPRLARLGQIQPRTRVSVGSLLAEQGRRAPQRECFIFEDRVYTYEAVNRRIDNIVLGLVDNGVRPAMHVGVLMNVRPSAMAAVAAISRLGAVSVLIPPGPDAVAAARLGGVEKLVADPENLDLAVATDLPVLVLGGGDVRDLDVAPGADVVDLERIDISDVQLPGWYVPDPGLARELAFILFVGGGPTLEIKRITNYRWALSAFGTATAASLGRGDTMYCLAPLHHSSGLLVSFGGALAGGSRIALSNGLNPAKFGEEIHRYGVTVVTYTWSMMRQVLDSQSLHIDASHPVRLFIGSGMPPGLWWRTLERFAPARVVEFYASAEGDVILANVSGSKVGSKGRPLPGSAAVCLAAYDPLTGRLVEDERGFVRPCADDEVGLLLGKPGAASEALGNVMRGVFEPGDVWVPTENLFRRDADGDYWLLDNKRSVVVTAHGPVYAQPVIDVLGMIPRIDLAVSYGISLGDDDIAVAACTLRGKKAPTAAEITAALDTVPEGERPDLVHIVPSIPLGPSYRPAADTLRERGMPTPTVRSWYADRETGTYRRFTKAVAARWTAGATGAAPAAR</sequence>
<evidence type="ECO:0000313" key="6">
    <source>
        <dbReference type="EMBL" id="SQI28528.1"/>
    </source>
</evidence>